<dbReference type="Gene3D" id="3.40.50.300">
    <property type="entry name" value="P-loop containing nucleotide triphosphate hydrolases"/>
    <property type="match status" value="1"/>
</dbReference>
<keyword evidence="2" id="KW-0547">Nucleotide-binding</keyword>
<keyword evidence="4" id="KW-0342">GTP-binding</keyword>
<evidence type="ECO:0000313" key="6">
    <source>
        <dbReference type="Proteomes" id="UP000000798"/>
    </source>
</evidence>
<dbReference type="EMBL" id="AE000657">
    <property type="protein sequence ID" value="AAC07666.1"/>
    <property type="molecule type" value="Genomic_DNA"/>
</dbReference>
<evidence type="ECO:0000256" key="4">
    <source>
        <dbReference type="ARBA" id="ARBA00023134"/>
    </source>
</evidence>
<dbReference type="Proteomes" id="UP000000798">
    <property type="component" value="Chromosome"/>
</dbReference>
<reference evidence="5 6" key="1">
    <citation type="journal article" date="1998" name="Nature">
        <title>The complete genome of the hyperthermophilic bacterium Aquifex aeolicus.</title>
        <authorList>
            <person name="Deckert G."/>
            <person name="Warren P.V."/>
            <person name="Gaasterland T."/>
            <person name="Young W.G."/>
            <person name="Lenox A.L."/>
            <person name="Graham D.E."/>
            <person name="Overbeek R."/>
            <person name="Snead M.A."/>
            <person name="Keller M."/>
            <person name="Aujay M."/>
            <person name="Huber R."/>
            <person name="Feldman R.A."/>
            <person name="Short J.M."/>
            <person name="Olson G.J."/>
            <person name="Swanson R.V."/>
        </authorList>
    </citation>
    <scope>NUCLEOTIDE SEQUENCE [LARGE SCALE GENOMIC DNA]</scope>
    <source>
        <strain evidence="5 6">VF5</strain>
    </source>
</reference>
<organism evidence="5 6">
    <name type="scientific">Aquifex aeolicus (strain VF5)</name>
    <dbReference type="NCBI Taxonomy" id="224324"/>
    <lineage>
        <taxon>Bacteria</taxon>
        <taxon>Pseudomonadati</taxon>
        <taxon>Aquificota</taxon>
        <taxon>Aquificia</taxon>
        <taxon>Aquificales</taxon>
        <taxon>Aquificaceae</taxon>
        <taxon>Aquifex</taxon>
    </lineage>
</organism>
<dbReference type="InterPro" id="IPR027417">
    <property type="entry name" value="P-loop_NTPase"/>
</dbReference>
<gene>
    <name evidence="5" type="ordered locus">aq_1844</name>
</gene>
<dbReference type="NCBIfam" id="TIGR00231">
    <property type="entry name" value="small_GTP"/>
    <property type="match status" value="1"/>
</dbReference>
<keyword evidence="6" id="KW-1185">Reference proteome</keyword>
<dbReference type="GO" id="GO:0016787">
    <property type="term" value="F:hydrolase activity"/>
    <property type="evidence" value="ECO:0007669"/>
    <property type="project" value="UniProtKB-KW"/>
</dbReference>
<dbReference type="PATRIC" id="fig|224324.8.peg.1424"/>
<dbReference type="AlphaFoldDB" id="O67698"/>
<dbReference type="PANTHER" id="PTHR42708:SF1">
    <property type="entry name" value="GLIDING MOTILITY PROTEIN MGLA"/>
    <property type="match status" value="1"/>
</dbReference>
<evidence type="ECO:0000256" key="1">
    <source>
        <dbReference type="ARBA" id="ARBA00005290"/>
    </source>
</evidence>
<dbReference type="STRING" id="224324.aq_1844"/>
<sequence length="186" mass="20928">MTEKKNNLKKIKIVVAGPFAAGKTEFIKTISEIEPVTTDKKVTHEKEKEVKQQTTVAMDFGKIRIDDEHELYLFGTPGQSRFNFMWEILGEGALGIVILVDSTDPKTFHEARRIINFFQSRYPVPMVVAANKQDLPNAWPPEDVAVALDISEEEGIPVIGISAKNKEDVKKTLLLLLKLIKSYMEG</sequence>
<dbReference type="PRINTS" id="PR00449">
    <property type="entry name" value="RASTRNSFRMNG"/>
</dbReference>
<name>O67698_AQUAE</name>
<dbReference type="PIR" id="H70458">
    <property type="entry name" value="H70458"/>
</dbReference>
<dbReference type="SMART" id="SM00175">
    <property type="entry name" value="RAB"/>
    <property type="match status" value="1"/>
</dbReference>
<comment type="similarity">
    <text evidence="1">Belongs to the GPN-loop GTPase family.</text>
</comment>
<dbReference type="InterPro" id="IPR052705">
    <property type="entry name" value="Gliding_Motility_GTPase"/>
</dbReference>
<evidence type="ECO:0008006" key="7">
    <source>
        <dbReference type="Google" id="ProtNLM"/>
    </source>
</evidence>
<dbReference type="GO" id="GO:0005525">
    <property type="term" value="F:GTP binding"/>
    <property type="evidence" value="ECO:0007669"/>
    <property type="project" value="UniProtKB-KW"/>
</dbReference>
<evidence type="ECO:0000313" key="5">
    <source>
        <dbReference type="EMBL" id="AAC07666.1"/>
    </source>
</evidence>
<dbReference type="OrthoDB" id="4319884at2"/>
<protein>
    <recommendedName>
        <fullName evidence="7">GTP-binding protein</fullName>
    </recommendedName>
</protein>
<dbReference type="CDD" id="cd00882">
    <property type="entry name" value="Ras_like_GTPase"/>
    <property type="match status" value="1"/>
</dbReference>
<dbReference type="InterPro" id="IPR005225">
    <property type="entry name" value="Small_GTP-bd"/>
</dbReference>
<evidence type="ECO:0000256" key="2">
    <source>
        <dbReference type="ARBA" id="ARBA00022741"/>
    </source>
</evidence>
<dbReference type="InParanoid" id="O67698"/>
<dbReference type="RefSeq" id="WP_010881202.1">
    <property type="nucleotide sequence ID" value="NC_000918.1"/>
</dbReference>
<dbReference type="eggNOG" id="COG2229">
    <property type="taxonomic scope" value="Bacteria"/>
</dbReference>
<dbReference type="InterPro" id="IPR004130">
    <property type="entry name" value="Gpn"/>
</dbReference>
<accession>O67698</accession>
<dbReference type="EnsemblBacteria" id="AAC07666">
    <property type="protein sequence ID" value="AAC07666"/>
    <property type="gene ID" value="aq_1844"/>
</dbReference>
<dbReference type="PANTHER" id="PTHR42708">
    <property type="entry name" value="ATP/GTP-BINDING PROTEIN-RELATED"/>
    <property type="match status" value="1"/>
</dbReference>
<keyword evidence="3" id="KW-0378">Hydrolase</keyword>
<dbReference type="PROSITE" id="PS51419">
    <property type="entry name" value="RAB"/>
    <property type="match status" value="1"/>
</dbReference>
<dbReference type="Pfam" id="PF03029">
    <property type="entry name" value="ATP_bind_1"/>
    <property type="match status" value="1"/>
</dbReference>
<dbReference type="HOGENOM" id="CLU_077970_1_0_0"/>
<evidence type="ECO:0000256" key="3">
    <source>
        <dbReference type="ARBA" id="ARBA00022801"/>
    </source>
</evidence>
<proteinExistence type="inferred from homology"/>
<dbReference type="KEGG" id="aae:aq_1844"/>
<dbReference type="SUPFAM" id="SSF52540">
    <property type="entry name" value="P-loop containing nucleoside triphosphate hydrolases"/>
    <property type="match status" value="1"/>
</dbReference>